<dbReference type="EMBL" id="AUZY01001316">
    <property type="protein sequence ID" value="EQD75250.1"/>
    <property type="molecule type" value="Genomic_DNA"/>
</dbReference>
<protein>
    <submittedName>
        <fullName evidence="9">Succinate dehydrogenase, subunit C</fullName>
    </submittedName>
</protein>
<name>T1CYN2_9ZZZZ</name>
<reference evidence="9" key="1">
    <citation type="submission" date="2013-08" db="EMBL/GenBank/DDBJ databases">
        <authorList>
            <person name="Mendez C."/>
            <person name="Richter M."/>
            <person name="Ferrer M."/>
            <person name="Sanchez J."/>
        </authorList>
    </citation>
    <scope>NUCLEOTIDE SEQUENCE</scope>
</reference>
<sequence>MSGVVIVFYLYLHYIVLSNLLRGQVTYNQIVSSITYGPDDLFIVFDVLLALVIFYHGGNGLRLALNEMGIGLKHNKLFFIVFEGISMVALIVFLYYAWQFVAVG</sequence>
<keyword evidence="4" id="KW-0479">Metal-binding</keyword>
<dbReference type="InterPro" id="IPR034804">
    <property type="entry name" value="SQR/QFR_C/D"/>
</dbReference>
<dbReference type="GO" id="GO:0046872">
    <property type="term" value="F:metal ion binding"/>
    <property type="evidence" value="ECO:0007669"/>
    <property type="project" value="UniProtKB-KW"/>
</dbReference>
<dbReference type="Pfam" id="PF01127">
    <property type="entry name" value="Sdh_cyt"/>
    <property type="match status" value="1"/>
</dbReference>
<keyword evidence="2" id="KW-0349">Heme</keyword>
<gene>
    <name evidence="9" type="ORF">B1B_02221</name>
</gene>
<evidence type="ECO:0000256" key="1">
    <source>
        <dbReference type="ARBA" id="ARBA00004370"/>
    </source>
</evidence>
<comment type="caution">
    <text evidence="9">The sequence shown here is derived from an EMBL/GenBank/DDBJ whole genome shotgun (WGS) entry which is preliminary data.</text>
</comment>
<evidence type="ECO:0000256" key="8">
    <source>
        <dbReference type="SAM" id="Phobius"/>
    </source>
</evidence>
<evidence type="ECO:0000256" key="6">
    <source>
        <dbReference type="ARBA" id="ARBA00023004"/>
    </source>
</evidence>
<evidence type="ECO:0000256" key="4">
    <source>
        <dbReference type="ARBA" id="ARBA00022723"/>
    </source>
</evidence>
<dbReference type="SUPFAM" id="SSF81343">
    <property type="entry name" value="Fumarate reductase respiratory complex transmembrane subunits"/>
    <property type="match status" value="1"/>
</dbReference>
<dbReference type="AlphaFoldDB" id="T1CYN2"/>
<organism evidence="9">
    <name type="scientific">mine drainage metagenome</name>
    <dbReference type="NCBI Taxonomy" id="410659"/>
    <lineage>
        <taxon>unclassified sequences</taxon>
        <taxon>metagenomes</taxon>
        <taxon>ecological metagenomes</taxon>
    </lineage>
</organism>
<evidence type="ECO:0000256" key="2">
    <source>
        <dbReference type="ARBA" id="ARBA00022617"/>
    </source>
</evidence>
<evidence type="ECO:0000256" key="7">
    <source>
        <dbReference type="ARBA" id="ARBA00023136"/>
    </source>
</evidence>
<feature type="transmembrane region" description="Helical" evidence="8">
    <location>
        <begin position="77"/>
        <end position="98"/>
    </location>
</feature>
<evidence type="ECO:0000313" key="9">
    <source>
        <dbReference type="EMBL" id="EQD75250.1"/>
    </source>
</evidence>
<proteinExistence type="predicted"/>
<evidence type="ECO:0000256" key="3">
    <source>
        <dbReference type="ARBA" id="ARBA00022692"/>
    </source>
</evidence>
<evidence type="ECO:0000256" key="5">
    <source>
        <dbReference type="ARBA" id="ARBA00022989"/>
    </source>
</evidence>
<dbReference type="Gene3D" id="1.20.1300.10">
    <property type="entry name" value="Fumarate reductase/succinate dehydrogenase, transmembrane subunit"/>
    <property type="match status" value="1"/>
</dbReference>
<keyword evidence="7 8" id="KW-0472">Membrane</keyword>
<keyword evidence="3 8" id="KW-0812">Transmembrane</keyword>
<dbReference type="GO" id="GO:0016020">
    <property type="term" value="C:membrane"/>
    <property type="evidence" value="ECO:0007669"/>
    <property type="project" value="UniProtKB-SubCell"/>
</dbReference>
<keyword evidence="5 8" id="KW-1133">Transmembrane helix</keyword>
<comment type="subcellular location">
    <subcellularLocation>
        <location evidence="1">Membrane</location>
    </subcellularLocation>
</comment>
<feature type="transmembrane region" description="Helical" evidence="8">
    <location>
        <begin position="41"/>
        <end position="65"/>
    </location>
</feature>
<reference evidence="9" key="2">
    <citation type="journal article" date="2014" name="ISME J.">
        <title>Microbial stratification in low pH oxic and suboxic macroscopic growths along an acid mine drainage.</title>
        <authorList>
            <person name="Mendez-Garcia C."/>
            <person name="Mesa V."/>
            <person name="Sprenger R.R."/>
            <person name="Richter M."/>
            <person name="Diez M.S."/>
            <person name="Solano J."/>
            <person name="Bargiela R."/>
            <person name="Golyshina O.V."/>
            <person name="Manteca A."/>
            <person name="Ramos J.L."/>
            <person name="Gallego J.R."/>
            <person name="Llorente I."/>
            <person name="Martins Dos Santos V.A."/>
            <person name="Jensen O.N."/>
            <person name="Pelaez A.I."/>
            <person name="Sanchez J."/>
            <person name="Ferrer M."/>
        </authorList>
    </citation>
    <scope>NUCLEOTIDE SEQUENCE</scope>
</reference>
<keyword evidence="6" id="KW-0408">Iron</keyword>
<dbReference type="InterPro" id="IPR000701">
    <property type="entry name" value="SuccDH_FuR_B_TM-su"/>
</dbReference>
<accession>T1CYN2</accession>